<dbReference type="Pfam" id="PF00580">
    <property type="entry name" value="UvrD-helicase"/>
    <property type="match status" value="2"/>
</dbReference>
<gene>
    <name evidence="12" type="ORF">JQC93_02885</name>
</gene>
<dbReference type="Proteomes" id="UP000809621">
    <property type="component" value="Unassembled WGS sequence"/>
</dbReference>
<organism evidence="12 13">
    <name type="scientific">Vibrio ulleungensis</name>
    <dbReference type="NCBI Taxonomy" id="2807619"/>
    <lineage>
        <taxon>Bacteria</taxon>
        <taxon>Pseudomonadati</taxon>
        <taxon>Pseudomonadota</taxon>
        <taxon>Gammaproteobacteria</taxon>
        <taxon>Vibrionales</taxon>
        <taxon>Vibrionaceae</taxon>
        <taxon>Vibrio</taxon>
    </lineage>
</organism>
<dbReference type="Pfam" id="PF01396">
    <property type="entry name" value="Zn_ribbon_Top1"/>
    <property type="match status" value="2"/>
</dbReference>
<dbReference type="Gene3D" id="3.30.65.10">
    <property type="entry name" value="Bacterial Topoisomerase I, domain 1"/>
    <property type="match status" value="2"/>
</dbReference>
<dbReference type="InterPro" id="IPR000212">
    <property type="entry name" value="DNA_helicase_UvrD/REP"/>
</dbReference>
<evidence type="ECO:0000256" key="4">
    <source>
        <dbReference type="ARBA" id="ARBA00022806"/>
    </source>
</evidence>
<evidence type="ECO:0000256" key="2">
    <source>
        <dbReference type="ARBA" id="ARBA00022741"/>
    </source>
</evidence>
<dbReference type="PANTHER" id="PTHR11070">
    <property type="entry name" value="UVRD / RECB / PCRA DNA HELICASE FAMILY MEMBER"/>
    <property type="match status" value="1"/>
</dbReference>
<feature type="domain" description="UvrD-like helicase ATP-binding" evidence="11">
    <location>
        <begin position="188"/>
        <end position="648"/>
    </location>
</feature>
<dbReference type="RefSeq" id="WP_205156950.1">
    <property type="nucleotide sequence ID" value="NZ_JAFEUM010000001.1"/>
</dbReference>
<dbReference type="PROSITE" id="PS51198">
    <property type="entry name" value="UVRD_HELICASE_ATP_BIND"/>
    <property type="match status" value="1"/>
</dbReference>
<keyword evidence="3 10" id="KW-0378">Hydrolase</keyword>
<dbReference type="InterPro" id="IPR013498">
    <property type="entry name" value="Topo_IA_Znf"/>
</dbReference>
<evidence type="ECO:0000256" key="7">
    <source>
        <dbReference type="ARBA" id="ARBA00034617"/>
    </source>
</evidence>
<proteinExistence type="inferred from homology"/>
<evidence type="ECO:0000259" key="11">
    <source>
        <dbReference type="PROSITE" id="PS51198"/>
    </source>
</evidence>
<dbReference type="Gene3D" id="3.40.91.30">
    <property type="match status" value="1"/>
</dbReference>
<dbReference type="EMBL" id="JAFEUM010000001">
    <property type="protein sequence ID" value="MBM7035340.1"/>
    <property type="molecule type" value="Genomic_DNA"/>
</dbReference>
<name>A0ABS2HCM3_9VIBR</name>
<dbReference type="InterPro" id="IPR014016">
    <property type="entry name" value="UvrD-like_ATP-bd"/>
</dbReference>
<comment type="similarity">
    <text evidence="1">Belongs to the helicase family. UvrD subfamily.</text>
</comment>
<dbReference type="Pfam" id="PF13361">
    <property type="entry name" value="UvrD_C"/>
    <property type="match status" value="1"/>
</dbReference>
<dbReference type="EC" id="5.6.2.4" evidence="8"/>
<dbReference type="SUPFAM" id="SSF52540">
    <property type="entry name" value="P-loop containing nucleoside triphosphate hydrolases"/>
    <property type="match status" value="1"/>
</dbReference>
<dbReference type="SUPFAM" id="SSF57783">
    <property type="entry name" value="Zinc beta-ribbon"/>
    <property type="match status" value="1"/>
</dbReference>
<comment type="caution">
    <text evidence="12">The sequence shown here is derived from an EMBL/GenBank/DDBJ whole genome shotgun (WGS) entry which is preliminary data.</text>
</comment>
<accession>A0ABS2HCM3</accession>
<evidence type="ECO:0000313" key="13">
    <source>
        <dbReference type="Proteomes" id="UP000809621"/>
    </source>
</evidence>
<dbReference type="Gene3D" id="1.10.10.160">
    <property type="match status" value="1"/>
</dbReference>
<dbReference type="Gene3D" id="3.40.50.300">
    <property type="entry name" value="P-loop containing nucleotide triphosphate hydrolases"/>
    <property type="match status" value="3"/>
</dbReference>
<protein>
    <recommendedName>
        <fullName evidence="8">DNA 3'-5' helicase</fullName>
        <ecNumber evidence="8">5.6.2.4</ecNumber>
    </recommendedName>
</protein>
<dbReference type="PANTHER" id="PTHR11070:SF63">
    <property type="entry name" value="DNA HELICASE IV"/>
    <property type="match status" value="1"/>
</dbReference>
<evidence type="ECO:0000256" key="10">
    <source>
        <dbReference type="PROSITE-ProRule" id="PRU00560"/>
    </source>
</evidence>
<evidence type="ECO:0000256" key="3">
    <source>
        <dbReference type="ARBA" id="ARBA00022801"/>
    </source>
</evidence>
<evidence type="ECO:0000256" key="5">
    <source>
        <dbReference type="ARBA" id="ARBA00022840"/>
    </source>
</evidence>
<reference evidence="12 13" key="1">
    <citation type="submission" date="2021-02" db="EMBL/GenBank/DDBJ databases">
        <authorList>
            <person name="Park J.-S."/>
        </authorList>
    </citation>
    <scope>NUCLEOTIDE SEQUENCE [LARGE SCALE GENOMIC DNA]</scope>
    <source>
        <strain evidence="12 13">188UL20-2</strain>
    </source>
</reference>
<evidence type="ECO:0000313" key="12">
    <source>
        <dbReference type="EMBL" id="MBM7035340.1"/>
    </source>
</evidence>
<keyword evidence="5 10" id="KW-0067">ATP-binding</keyword>
<comment type="catalytic activity">
    <reaction evidence="7">
        <text>Couples ATP hydrolysis with the unwinding of duplex DNA by translocating in the 3'-5' direction.</text>
        <dbReference type="EC" id="5.6.2.4"/>
    </reaction>
</comment>
<evidence type="ECO:0000256" key="1">
    <source>
        <dbReference type="ARBA" id="ARBA00009922"/>
    </source>
</evidence>
<evidence type="ECO:0000256" key="6">
    <source>
        <dbReference type="ARBA" id="ARBA00023235"/>
    </source>
</evidence>
<keyword evidence="13" id="KW-1185">Reference proteome</keyword>
<feature type="binding site" evidence="10">
    <location>
        <begin position="209"/>
        <end position="216"/>
    </location>
    <ligand>
        <name>ATP</name>
        <dbReference type="ChEBI" id="CHEBI:30616"/>
    </ligand>
</feature>
<keyword evidence="4 10" id="KW-0347">Helicase</keyword>
<keyword evidence="6" id="KW-0413">Isomerase</keyword>
<dbReference type="InterPro" id="IPR027417">
    <property type="entry name" value="P-loop_NTPase"/>
</dbReference>
<dbReference type="InterPro" id="IPR013986">
    <property type="entry name" value="DExx_box_DNA_helicase_dom_sf"/>
</dbReference>
<dbReference type="InterPro" id="IPR014017">
    <property type="entry name" value="DNA_helicase_UvrD-like_C"/>
</dbReference>
<comment type="catalytic activity">
    <reaction evidence="9">
        <text>ATP + H2O = ADP + phosphate + H(+)</text>
        <dbReference type="Rhea" id="RHEA:13065"/>
        <dbReference type="ChEBI" id="CHEBI:15377"/>
        <dbReference type="ChEBI" id="CHEBI:15378"/>
        <dbReference type="ChEBI" id="CHEBI:30616"/>
        <dbReference type="ChEBI" id="CHEBI:43474"/>
        <dbReference type="ChEBI" id="CHEBI:456216"/>
        <dbReference type="EC" id="5.6.2.4"/>
    </reaction>
</comment>
<sequence>MTKWTLTTNFLARFFKSNHYLVISELGIEVESSTGKSLFKWEQIESPPSLGVSLTGSYLAFKIGGDHHHYSMLGFTDSFKRKHQLFPLWANKNAGRLDAFLSAIEIQCTTRYLRDSSIVRITDFVSKEFKRWHGWEEANGLSTKARETAETLCSINRWDQPELKRIRDEYISVQLEKYQMYFDNVESNPLTDKQRIACVTDNDNNLLLAGAGTGKTSVMVGRTGYLLKSRQAKPDDILLLAYGRIAALEMDERIKSKLHVENVKASTFHSLGMQIITEVEGTAPQLSPLEGDLKAKTQWMNNEIANLMHKRRYRKALLDYFSSYYFVEKDPFKFKSQGEYIKYLHDNDIRTLKGEQVKSFGEMVVANWLYRKGINYEYEAKYRIDVATHEYRQYEPDFYLPEYDIYIEHYGIDENGNAPPYIDSEKYRSGIEWKRNTHRKYGTGYVEVFYHQHRKGVMELALEEELQIRQVNAAQQSDDIVLNELEQMGQVIELARLFGSLVDMYKAAHLNDAGVKNVIKYSSDPKQTSKALELVMPLYQRYQEYLAEHGYIDFNDMISKSLDYVQSGKFKSPWKYILVDEFQDISEPRARLVKALRDNAENSSLFCVGDDWQAIYRFSGADVRLTTDFEQYFGTTSKTTLDKTFRFNSAIGSVATKFVTQNPVQLRKEISSLVELIHPAISIIRQGDEEQGISSLDKALTSISNLVAASKKTSENKVYLLSRYWHKLPDANYLKWLRQRYPTLNLENLSFHASKGKEADYVVILGLGSGKHGFPSEKQIPPLIEALLPQGDEFKHAEERRLFYVAITRARHKAYLLVDMTDPSDFILELMNNSYLVEVDEFDVSLVQLEAEKIICGSCKVGTLQPRSGKYGRFMSCSLFPRCKNKETQCDKCGSPMSRSIKEGFQVCIDSNCAYERPVCQNCGSEMKLRHGKYGAFWGCSTYRRNVEDNCSFKISC</sequence>
<keyword evidence="2 10" id="KW-0547">Nucleotide-binding</keyword>
<evidence type="ECO:0000256" key="9">
    <source>
        <dbReference type="ARBA" id="ARBA00048988"/>
    </source>
</evidence>
<evidence type="ECO:0000256" key="8">
    <source>
        <dbReference type="ARBA" id="ARBA00034808"/>
    </source>
</evidence>